<dbReference type="PANTHER" id="PTHR34216:SF7">
    <property type="entry name" value="POLY-BETA-1,6-N-ACETYL-D-GLUCOSAMINE N-DEACETYLASE"/>
    <property type="match status" value="1"/>
</dbReference>
<dbReference type="GO" id="GO:0016810">
    <property type="term" value="F:hydrolase activity, acting on carbon-nitrogen (but not peptide) bonds"/>
    <property type="evidence" value="ECO:0007669"/>
    <property type="project" value="InterPro"/>
</dbReference>
<evidence type="ECO:0000256" key="1">
    <source>
        <dbReference type="ARBA" id="ARBA00022729"/>
    </source>
</evidence>
<comment type="caution">
    <text evidence="3">The sequence shown here is derived from an EMBL/GenBank/DDBJ whole genome shotgun (WGS) entry which is preliminary data.</text>
</comment>
<evidence type="ECO:0000259" key="2">
    <source>
        <dbReference type="PROSITE" id="PS51677"/>
    </source>
</evidence>
<name>A0A7C5ALG7_9BACT</name>
<proteinExistence type="predicted"/>
<dbReference type="Pfam" id="PF01522">
    <property type="entry name" value="Polysacc_deac_1"/>
    <property type="match status" value="1"/>
</dbReference>
<dbReference type="PROSITE" id="PS51677">
    <property type="entry name" value="NODB"/>
    <property type="match status" value="1"/>
</dbReference>
<dbReference type="InterPro" id="IPR011330">
    <property type="entry name" value="Glyco_hydro/deAcase_b/a-brl"/>
</dbReference>
<dbReference type="Gene3D" id="3.20.20.370">
    <property type="entry name" value="Glycoside hydrolase/deacetylase"/>
    <property type="match status" value="1"/>
</dbReference>
<dbReference type="EMBL" id="DTKJ01000039">
    <property type="protein sequence ID" value="HGZ11574.1"/>
    <property type="molecule type" value="Genomic_DNA"/>
</dbReference>
<evidence type="ECO:0000313" key="3">
    <source>
        <dbReference type="EMBL" id="HGZ11574.1"/>
    </source>
</evidence>
<keyword evidence="1" id="KW-0732">Signal</keyword>
<reference evidence="3" key="1">
    <citation type="journal article" date="2020" name="mSystems">
        <title>Genome- and Community-Level Interaction Insights into Carbon Utilization and Element Cycling Functions of Hydrothermarchaeota in Hydrothermal Sediment.</title>
        <authorList>
            <person name="Zhou Z."/>
            <person name="Liu Y."/>
            <person name="Xu W."/>
            <person name="Pan J."/>
            <person name="Luo Z.H."/>
            <person name="Li M."/>
        </authorList>
    </citation>
    <scope>NUCLEOTIDE SEQUENCE [LARGE SCALE GENOMIC DNA]</scope>
    <source>
        <strain evidence="3">SpSt-853</strain>
    </source>
</reference>
<dbReference type="PANTHER" id="PTHR34216">
    <property type="match status" value="1"/>
</dbReference>
<accession>A0A7C5ALG7</accession>
<feature type="domain" description="NodB homology" evidence="2">
    <location>
        <begin position="88"/>
        <end position="266"/>
    </location>
</feature>
<dbReference type="InterPro" id="IPR051398">
    <property type="entry name" value="Polysacch_Deacetylase"/>
</dbReference>
<dbReference type="InterPro" id="IPR002509">
    <property type="entry name" value="NODB_dom"/>
</dbReference>
<gene>
    <name evidence="3" type="ORF">ENW48_05105</name>
</gene>
<sequence length="266" mass="30614">MCLAWRLWMAFFLLAWIFVGLTPAADEPVAVPILTYHRFGPTLADGMTVTTKVFESHLKWLKEHGYKVIPLRILVNYLRGEGPPPPPKSVVITADDAHKTVYTEMYPLVRQYQVPVTLFIYPSAVSNASYAMTWEQLQELKKTGLFDMQSHTFWHPNFKKEKQKLKPEEYRKLVDTQLRKSKVSLEKRFGTTVDLLAWPFGIYDEELEKAAAAAGYVAAFSIDRRHASKSERIMAQPRYLMVNADDLKRFAAIIEGRAQEKGHKTY</sequence>
<organism evidence="3">
    <name type="scientific">Desulfobacca acetoxidans</name>
    <dbReference type="NCBI Taxonomy" id="60893"/>
    <lineage>
        <taxon>Bacteria</taxon>
        <taxon>Pseudomonadati</taxon>
        <taxon>Thermodesulfobacteriota</taxon>
        <taxon>Desulfobaccia</taxon>
        <taxon>Desulfobaccales</taxon>
        <taxon>Desulfobaccaceae</taxon>
        <taxon>Desulfobacca</taxon>
    </lineage>
</organism>
<protein>
    <submittedName>
        <fullName evidence="3">Polysaccharide deacetylase family protein</fullName>
    </submittedName>
</protein>
<dbReference type="GO" id="GO:0005975">
    <property type="term" value="P:carbohydrate metabolic process"/>
    <property type="evidence" value="ECO:0007669"/>
    <property type="project" value="InterPro"/>
</dbReference>
<dbReference type="SUPFAM" id="SSF88713">
    <property type="entry name" value="Glycoside hydrolase/deacetylase"/>
    <property type="match status" value="1"/>
</dbReference>
<dbReference type="AlphaFoldDB" id="A0A7C5ALG7"/>